<evidence type="ECO:0000313" key="1">
    <source>
        <dbReference type="EMBL" id="EGV97198.1"/>
    </source>
</evidence>
<accession>G3H0T8</accession>
<sequence>MSEKAHHQLVRAIRASTTLPMCSRKLLSAAAREISISVICKERVNHVTDASSQA</sequence>
<dbReference type="Proteomes" id="UP000001075">
    <property type="component" value="Unassembled WGS sequence"/>
</dbReference>
<dbReference type="EMBL" id="JH000098">
    <property type="protein sequence ID" value="EGV97198.1"/>
    <property type="molecule type" value="Genomic_DNA"/>
</dbReference>
<gene>
    <name evidence="1" type="ORF">I79_003757</name>
</gene>
<dbReference type="AlphaFoldDB" id="G3H0T8"/>
<name>G3H0T8_CRIGR</name>
<proteinExistence type="predicted"/>
<protein>
    <submittedName>
        <fullName evidence="1">Uncharacterized protein</fullName>
    </submittedName>
</protein>
<dbReference type="InParanoid" id="G3H0T8"/>
<evidence type="ECO:0000313" key="2">
    <source>
        <dbReference type="Proteomes" id="UP000001075"/>
    </source>
</evidence>
<reference evidence="2" key="1">
    <citation type="journal article" date="2011" name="Nat. Biotechnol.">
        <title>The genomic sequence of the Chinese hamster ovary (CHO)-K1 cell line.</title>
        <authorList>
            <person name="Xu X."/>
            <person name="Nagarajan H."/>
            <person name="Lewis N.E."/>
            <person name="Pan S."/>
            <person name="Cai Z."/>
            <person name="Liu X."/>
            <person name="Chen W."/>
            <person name="Xie M."/>
            <person name="Wang W."/>
            <person name="Hammond S."/>
            <person name="Andersen M.R."/>
            <person name="Neff N."/>
            <person name="Passarelli B."/>
            <person name="Koh W."/>
            <person name="Fan H.C."/>
            <person name="Wang J."/>
            <person name="Gui Y."/>
            <person name="Lee K.H."/>
            <person name="Betenbaugh M.J."/>
            <person name="Quake S.R."/>
            <person name="Famili I."/>
            <person name="Palsson B.O."/>
            <person name="Wang J."/>
        </authorList>
    </citation>
    <scope>NUCLEOTIDE SEQUENCE [LARGE SCALE GENOMIC DNA]</scope>
    <source>
        <strain evidence="2">CHO K1 cell line</strain>
    </source>
</reference>
<organism evidence="1 2">
    <name type="scientific">Cricetulus griseus</name>
    <name type="common">Chinese hamster</name>
    <name type="synonym">Cricetulus barabensis griseus</name>
    <dbReference type="NCBI Taxonomy" id="10029"/>
    <lineage>
        <taxon>Eukaryota</taxon>
        <taxon>Metazoa</taxon>
        <taxon>Chordata</taxon>
        <taxon>Craniata</taxon>
        <taxon>Vertebrata</taxon>
        <taxon>Euteleostomi</taxon>
        <taxon>Mammalia</taxon>
        <taxon>Eutheria</taxon>
        <taxon>Euarchontoglires</taxon>
        <taxon>Glires</taxon>
        <taxon>Rodentia</taxon>
        <taxon>Myomorpha</taxon>
        <taxon>Muroidea</taxon>
        <taxon>Cricetidae</taxon>
        <taxon>Cricetinae</taxon>
        <taxon>Cricetulus</taxon>
    </lineage>
</organism>